<evidence type="ECO:0000313" key="1">
    <source>
        <dbReference type="EMBL" id="TBT86007.1"/>
    </source>
</evidence>
<reference evidence="1 2" key="1">
    <citation type="submission" date="2019-01" db="EMBL/GenBank/DDBJ databases">
        <title>Lactibacter flavus gen. nov., sp. nov., a novel bacterium of the family Propionibacteriaceae isolated from raw milk and dairy products.</title>
        <authorList>
            <person name="Huptas C."/>
            <person name="Wenning M."/>
            <person name="Breitenwieser F."/>
            <person name="Doll E."/>
            <person name="Von Neubeck M."/>
            <person name="Busse H.-J."/>
            <person name="Scherer S."/>
        </authorList>
    </citation>
    <scope>NUCLEOTIDE SEQUENCE [LARGE SCALE GENOMIC DNA]</scope>
    <source>
        <strain evidence="1 2">KCTC 33808</strain>
    </source>
</reference>
<protein>
    <submittedName>
        <fullName evidence="1">Uncharacterized protein</fullName>
    </submittedName>
</protein>
<sequence length="66" mass="7318">MNRSTCTVPSSLCRRVRTLVQSTSETDTQGAVPTRHRFIARARLMAALKTPAQVALEYQQNRSNAA</sequence>
<dbReference type="Proteomes" id="UP000292373">
    <property type="component" value="Unassembled WGS sequence"/>
</dbReference>
<dbReference type="AlphaFoldDB" id="A0A4Q9KGU1"/>
<name>A0A4Q9KGU1_9ACTN</name>
<proteinExistence type="predicted"/>
<organism evidence="1 2">
    <name type="scientific">Propioniciclava sinopodophylli</name>
    <dbReference type="NCBI Taxonomy" id="1837344"/>
    <lineage>
        <taxon>Bacteria</taxon>
        <taxon>Bacillati</taxon>
        <taxon>Actinomycetota</taxon>
        <taxon>Actinomycetes</taxon>
        <taxon>Propionibacteriales</taxon>
        <taxon>Propionibacteriaceae</taxon>
        <taxon>Propioniciclava</taxon>
    </lineage>
</organism>
<gene>
    <name evidence="1" type="ORF">ET989_06100</name>
</gene>
<accession>A0A4Q9KGU1</accession>
<comment type="caution">
    <text evidence="1">The sequence shown here is derived from an EMBL/GenBank/DDBJ whole genome shotgun (WGS) entry which is preliminary data.</text>
</comment>
<keyword evidence="2" id="KW-1185">Reference proteome</keyword>
<evidence type="ECO:0000313" key="2">
    <source>
        <dbReference type="Proteomes" id="UP000292373"/>
    </source>
</evidence>
<dbReference type="EMBL" id="SDMQ01000004">
    <property type="protein sequence ID" value="TBT86007.1"/>
    <property type="molecule type" value="Genomic_DNA"/>
</dbReference>